<reference evidence="1 2" key="1">
    <citation type="submission" date="2019-01" db="EMBL/GenBank/DDBJ databases">
        <title>Ktedonosporobacter rubrisoli SCAWS-G2.</title>
        <authorList>
            <person name="Huang Y."/>
            <person name="Yan B."/>
        </authorList>
    </citation>
    <scope>NUCLEOTIDE SEQUENCE [LARGE SCALE GENOMIC DNA]</scope>
    <source>
        <strain evidence="1 2">SCAWS-G2</strain>
    </source>
</reference>
<proteinExistence type="predicted"/>
<evidence type="ECO:0000313" key="2">
    <source>
        <dbReference type="Proteomes" id="UP000290365"/>
    </source>
</evidence>
<gene>
    <name evidence="1" type="ORF">EPA93_04285</name>
</gene>
<dbReference type="EMBL" id="CP035758">
    <property type="protein sequence ID" value="QBD75254.1"/>
    <property type="molecule type" value="Genomic_DNA"/>
</dbReference>
<accession>A0A4P6JJG7</accession>
<evidence type="ECO:0000313" key="1">
    <source>
        <dbReference type="EMBL" id="QBD75254.1"/>
    </source>
</evidence>
<dbReference type="RefSeq" id="WP_129885853.1">
    <property type="nucleotide sequence ID" value="NZ_CP035758.1"/>
</dbReference>
<evidence type="ECO:0008006" key="3">
    <source>
        <dbReference type="Google" id="ProtNLM"/>
    </source>
</evidence>
<protein>
    <recommendedName>
        <fullName evidence="3">Tetratricopeptide repeat protein</fullName>
    </recommendedName>
</protein>
<dbReference type="KEGG" id="kbs:EPA93_04285"/>
<dbReference type="Proteomes" id="UP000290365">
    <property type="component" value="Chromosome"/>
</dbReference>
<sequence>MDIDRHDTDAFKDEEWERLEEEPDEDACRQKLLLYQRKHFVDTAVFDVKVLRESLVQLTQHVNFDRSPSRPRMERLLASYLEFMGNMARDHQRFARAIHYFDKGLNVTAHNHQALEATLLVRRGGAWNSWARVALLRGEQDKAQSYFASSIRDHDAACALDRWLPPHVKGAAIAAQAAAHACTVNDQSELDDALRWMDQAEQLLDAPISEESIYRGGNSYLLSFDKERFYLNKAAALLDCVIKDLRAPSRALDALAQLPAESLSRRIQTASLLLQARAHFELNDYPLSATLAGQALALARQTRDDSHIIGIDALCRELSATRANKLLEVARLKVGILEANNPEFFAAGYGDEDDDD</sequence>
<dbReference type="AlphaFoldDB" id="A0A4P6JJG7"/>
<keyword evidence="2" id="KW-1185">Reference proteome</keyword>
<organism evidence="1 2">
    <name type="scientific">Ktedonosporobacter rubrisoli</name>
    <dbReference type="NCBI Taxonomy" id="2509675"/>
    <lineage>
        <taxon>Bacteria</taxon>
        <taxon>Bacillati</taxon>
        <taxon>Chloroflexota</taxon>
        <taxon>Ktedonobacteria</taxon>
        <taxon>Ktedonobacterales</taxon>
        <taxon>Ktedonosporobacteraceae</taxon>
        <taxon>Ktedonosporobacter</taxon>
    </lineage>
</organism>
<name>A0A4P6JJG7_KTERU</name>